<organism evidence="2 3">
    <name type="scientific">Neonectria magnoliae</name>
    <dbReference type="NCBI Taxonomy" id="2732573"/>
    <lineage>
        <taxon>Eukaryota</taxon>
        <taxon>Fungi</taxon>
        <taxon>Dikarya</taxon>
        <taxon>Ascomycota</taxon>
        <taxon>Pezizomycotina</taxon>
        <taxon>Sordariomycetes</taxon>
        <taxon>Hypocreomycetidae</taxon>
        <taxon>Hypocreales</taxon>
        <taxon>Nectriaceae</taxon>
        <taxon>Neonectria</taxon>
    </lineage>
</organism>
<dbReference type="InterPro" id="IPR022124">
    <property type="entry name" value="DUF3659"/>
</dbReference>
<feature type="compositionally biased region" description="Low complexity" evidence="1">
    <location>
        <begin position="1"/>
        <end position="19"/>
    </location>
</feature>
<dbReference type="EMBL" id="JAZAVK010000178">
    <property type="protein sequence ID" value="KAK7417801.1"/>
    <property type="molecule type" value="Genomic_DNA"/>
</dbReference>
<reference evidence="2 3" key="1">
    <citation type="journal article" date="2025" name="Microbiol. Resour. Announc.">
        <title>Draft genome sequences for Neonectria magnoliae and Neonectria punicea, canker pathogens of Liriodendron tulipifera and Acer saccharum in West Virginia.</title>
        <authorList>
            <person name="Petronek H.M."/>
            <person name="Kasson M.T."/>
            <person name="Metheny A.M."/>
            <person name="Stauder C.M."/>
            <person name="Lovett B."/>
            <person name="Lynch S.C."/>
            <person name="Garnas J.R."/>
            <person name="Kasson L.R."/>
            <person name="Stajich J.E."/>
        </authorList>
    </citation>
    <scope>NUCLEOTIDE SEQUENCE [LARGE SCALE GENOMIC DNA]</scope>
    <source>
        <strain evidence="2 3">NRRL 64651</strain>
    </source>
</reference>
<evidence type="ECO:0000313" key="3">
    <source>
        <dbReference type="Proteomes" id="UP001498421"/>
    </source>
</evidence>
<comment type="caution">
    <text evidence="2">The sequence shown here is derived from an EMBL/GenBank/DDBJ whole genome shotgun (WGS) entry which is preliminary data.</text>
</comment>
<dbReference type="Pfam" id="PF12396">
    <property type="entry name" value="DUF3659"/>
    <property type="match status" value="1"/>
</dbReference>
<proteinExistence type="predicted"/>
<protein>
    <recommendedName>
        <fullName evidence="4">LEA domain protein</fullName>
    </recommendedName>
</protein>
<evidence type="ECO:0008006" key="4">
    <source>
        <dbReference type="Google" id="ProtNLM"/>
    </source>
</evidence>
<feature type="region of interest" description="Disordered" evidence="1">
    <location>
        <begin position="1"/>
        <end position="90"/>
    </location>
</feature>
<evidence type="ECO:0000256" key="1">
    <source>
        <dbReference type="SAM" id="MobiDB-lite"/>
    </source>
</evidence>
<keyword evidence="3" id="KW-1185">Reference proteome</keyword>
<sequence>MPSSNPAGTPGPSSPTHTTFEVDVPVRPAPTPAPDTPQRPHSSQSSRSSRSSVSQSSETSQQSQPHSHSQPQQIRIPKITPLSTGPSPAELAKGLEGRYVDEFGNILDWDGTVLGRVDGDLPSMVGRPVAATGEIQDVDGAVVGHVCENYSTPALKPLGGGLQVDEHGNIYNDRGAVVGKLNAPMGADDDDNSGKDKGKGKDKDMDASKPAQNRPPPNNGPKQASAPRPDEIYLDVKSTFEGIQLIIKIPTVFTRDTRAPDSNDTR</sequence>
<feature type="compositionally biased region" description="Pro residues" evidence="1">
    <location>
        <begin position="27"/>
        <end position="37"/>
    </location>
</feature>
<dbReference type="Proteomes" id="UP001498421">
    <property type="component" value="Unassembled WGS sequence"/>
</dbReference>
<feature type="compositionally biased region" description="Basic and acidic residues" evidence="1">
    <location>
        <begin position="192"/>
        <end position="207"/>
    </location>
</feature>
<feature type="region of interest" description="Disordered" evidence="1">
    <location>
        <begin position="181"/>
        <end position="233"/>
    </location>
</feature>
<evidence type="ECO:0000313" key="2">
    <source>
        <dbReference type="EMBL" id="KAK7417801.1"/>
    </source>
</evidence>
<gene>
    <name evidence="2" type="ORF">QQZ08_011497</name>
</gene>
<feature type="compositionally biased region" description="Low complexity" evidence="1">
    <location>
        <begin position="39"/>
        <end position="73"/>
    </location>
</feature>
<name>A0ABR1H9H5_9HYPO</name>
<accession>A0ABR1H9H5</accession>